<dbReference type="EMBL" id="CP018632">
    <property type="protein sequence ID" value="ASJ76681.1"/>
    <property type="molecule type" value="Genomic_DNA"/>
</dbReference>
<sequence length="115" mass="13009">MTGNPLLDLLVLALPAALAALWWTGSGAHERAVEHARQACQNRQLQFLDQTVALVRMRPARSPTGSSCLKREFRFEFTGEGEFRDEGNITMLGHNLSNVYFPYMRDEAGNRIYTH</sequence>
<organism evidence="1 2">
    <name type="scientific">Granulosicoccus antarcticus IMCC3135</name>
    <dbReference type="NCBI Taxonomy" id="1192854"/>
    <lineage>
        <taxon>Bacteria</taxon>
        <taxon>Pseudomonadati</taxon>
        <taxon>Pseudomonadota</taxon>
        <taxon>Gammaproteobacteria</taxon>
        <taxon>Chromatiales</taxon>
        <taxon>Granulosicoccaceae</taxon>
        <taxon>Granulosicoccus</taxon>
    </lineage>
</organism>
<gene>
    <name evidence="1" type="ORF">IMCC3135_33185</name>
</gene>
<dbReference type="AlphaFoldDB" id="A0A2Z2P263"/>
<evidence type="ECO:0008006" key="3">
    <source>
        <dbReference type="Google" id="ProtNLM"/>
    </source>
</evidence>
<name>A0A2Z2P263_9GAMM</name>
<proteinExistence type="predicted"/>
<dbReference type="Proteomes" id="UP000250079">
    <property type="component" value="Chromosome"/>
</dbReference>
<dbReference type="OrthoDB" id="5959530at2"/>
<dbReference type="Pfam" id="PF11743">
    <property type="entry name" value="DUF3301"/>
    <property type="match status" value="1"/>
</dbReference>
<accession>A0A2Z2P263</accession>
<dbReference type="InterPro" id="IPR021732">
    <property type="entry name" value="DUF3301"/>
</dbReference>
<evidence type="ECO:0000313" key="1">
    <source>
        <dbReference type="EMBL" id="ASJ76681.1"/>
    </source>
</evidence>
<evidence type="ECO:0000313" key="2">
    <source>
        <dbReference type="Proteomes" id="UP000250079"/>
    </source>
</evidence>
<reference evidence="1 2" key="1">
    <citation type="submission" date="2016-12" db="EMBL/GenBank/DDBJ databases">
        <authorList>
            <person name="Song W.-J."/>
            <person name="Kurnit D.M."/>
        </authorList>
    </citation>
    <scope>NUCLEOTIDE SEQUENCE [LARGE SCALE GENOMIC DNA]</scope>
    <source>
        <strain evidence="1 2">IMCC3135</strain>
    </source>
</reference>
<dbReference type="RefSeq" id="WP_088921427.1">
    <property type="nucleotide sequence ID" value="NZ_CP018632.1"/>
</dbReference>
<dbReference type="KEGG" id="gai:IMCC3135_33185"/>
<keyword evidence="2" id="KW-1185">Reference proteome</keyword>
<protein>
    <recommendedName>
        <fullName evidence="3">DUF3301 domain-containing protein</fullName>
    </recommendedName>
</protein>